<feature type="region of interest" description="Disordered" evidence="1">
    <location>
        <begin position="431"/>
        <end position="459"/>
    </location>
</feature>
<dbReference type="Proteomes" id="UP001551210">
    <property type="component" value="Unassembled WGS sequence"/>
</dbReference>
<dbReference type="RefSeq" id="WP_359205920.1">
    <property type="nucleotide sequence ID" value="NZ_JBEZAM010000009.1"/>
</dbReference>
<name>A0ABV3CTU4_STREX</name>
<keyword evidence="3" id="KW-1185">Reference proteome</keyword>
<reference evidence="2 3" key="1">
    <citation type="submission" date="2024-06" db="EMBL/GenBank/DDBJ databases">
        <title>The Natural Products Discovery Center: Release of the First 8490 Sequenced Strains for Exploring Actinobacteria Biosynthetic Diversity.</title>
        <authorList>
            <person name="Kalkreuter E."/>
            <person name="Kautsar S.A."/>
            <person name="Yang D."/>
            <person name="Bader C.D."/>
            <person name="Teijaro C.N."/>
            <person name="Fluegel L."/>
            <person name="Davis C.M."/>
            <person name="Simpson J.R."/>
            <person name="Lauterbach L."/>
            <person name="Steele A.D."/>
            <person name="Gui C."/>
            <person name="Meng S."/>
            <person name="Li G."/>
            <person name="Viehrig K."/>
            <person name="Ye F."/>
            <person name="Su P."/>
            <person name="Kiefer A.F."/>
            <person name="Nichols A."/>
            <person name="Cepeda A.J."/>
            <person name="Yan W."/>
            <person name="Fan B."/>
            <person name="Jiang Y."/>
            <person name="Adhikari A."/>
            <person name="Zheng C.-J."/>
            <person name="Schuster L."/>
            <person name="Cowan T.M."/>
            <person name="Smanski M.J."/>
            <person name="Chevrette M.G."/>
            <person name="De Carvalho L.P.S."/>
            <person name="Shen B."/>
        </authorList>
    </citation>
    <scope>NUCLEOTIDE SEQUENCE [LARGE SCALE GENOMIC DNA]</scope>
    <source>
        <strain evidence="2 3">NPDC045705</strain>
    </source>
</reference>
<gene>
    <name evidence="2" type="ORF">AB0A76_10535</name>
</gene>
<dbReference type="EMBL" id="JBEZAM010000009">
    <property type="protein sequence ID" value="MEU7293626.1"/>
    <property type="molecule type" value="Genomic_DNA"/>
</dbReference>
<feature type="compositionally biased region" description="Basic and acidic residues" evidence="1">
    <location>
        <begin position="435"/>
        <end position="444"/>
    </location>
</feature>
<protein>
    <recommendedName>
        <fullName evidence="4">Tetratricopeptide repeat protein</fullName>
    </recommendedName>
</protein>
<sequence>MSSRSPDEIRPGARPYGPEAGGRPEPEDPHELLHRARRLTAHRHPRAGSAWERAATALVRAGGTLTPGDHADALDSTALDCRGAARPAAQPLFFRAADLHERAGQRGKALVSRARAILAGPEPGATALARLTELCERAGVLHALGQAGAAETATVRLLRGRARADLLHTAPDPATEAGALREELARLIAFTGRHPTDRAVPGVRADTRALLGRITAPDDPAAALTHLRAAAQDHRAGGHPWRAAEHELVLAALLRATGAPEEAAALLRAALHPVTPDSPLQASDRARLCLALARAVAEPGGRRPAAGGPGAEDEELSLLAEAAGQADGPAQDVHVGALARLRLGVAHAERGRCREASVLLDEALAGFAEDGDGAARVRARAWLAECALRLGEPDLAAREYARAAAEARSWDDRSHAAALSRRAAYALGVAGSPEETARARERTPRGAAPAPGPGPGDAWSWLRALPEPCGPQGPYQVNVYGEVGGPGPRPGGAPATRVQGCV</sequence>
<evidence type="ECO:0000313" key="3">
    <source>
        <dbReference type="Proteomes" id="UP001551210"/>
    </source>
</evidence>
<dbReference type="InterPro" id="IPR011990">
    <property type="entry name" value="TPR-like_helical_dom_sf"/>
</dbReference>
<evidence type="ECO:0000313" key="2">
    <source>
        <dbReference type="EMBL" id="MEU7293626.1"/>
    </source>
</evidence>
<dbReference type="Gene3D" id="1.25.40.10">
    <property type="entry name" value="Tetratricopeptide repeat domain"/>
    <property type="match status" value="1"/>
</dbReference>
<evidence type="ECO:0000256" key="1">
    <source>
        <dbReference type="SAM" id="MobiDB-lite"/>
    </source>
</evidence>
<proteinExistence type="predicted"/>
<accession>A0ABV3CTU4</accession>
<feature type="region of interest" description="Disordered" evidence="1">
    <location>
        <begin position="1"/>
        <end position="31"/>
    </location>
</feature>
<feature type="compositionally biased region" description="Basic and acidic residues" evidence="1">
    <location>
        <begin position="22"/>
        <end position="31"/>
    </location>
</feature>
<evidence type="ECO:0008006" key="4">
    <source>
        <dbReference type="Google" id="ProtNLM"/>
    </source>
</evidence>
<organism evidence="2 3">
    <name type="scientific">Streptomyces exfoliatus</name>
    <name type="common">Streptomyces hydrogenans</name>
    <dbReference type="NCBI Taxonomy" id="1905"/>
    <lineage>
        <taxon>Bacteria</taxon>
        <taxon>Bacillati</taxon>
        <taxon>Actinomycetota</taxon>
        <taxon>Actinomycetes</taxon>
        <taxon>Kitasatosporales</taxon>
        <taxon>Streptomycetaceae</taxon>
        <taxon>Streptomyces</taxon>
    </lineage>
</organism>
<feature type="compositionally biased region" description="Basic and acidic residues" evidence="1">
    <location>
        <begin position="1"/>
        <end position="11"/>
    </location>
</feature>
<feature type="region of interest" description="Disordered" evidence="1">
    <location>
        <begin position="483"/>
        <end position="502"/>
    </location>
</feature>
<comment type="caution">
    <text evidence="2">The sequence shown here is derived from an EMBL/GenBank/DDBJ whole genome shotgun (WGS) entry which is preliminary data.</text>
</comment>
<dbReference type="SUPFAM" id="SSF48452">
    <property type="entry name" value="TPR-like"/>
    <property type="match status" value="1"/>
</dbReference>